<dbReference type="Pfam" id="PF13174">
    <property type="entry name" value="TPR_6"/>
    <property type="match status" value="1"/>
</dbReference>
<accession>A0A290QGA1</accession>
<dbReference type="OrthoDB" id="187963at2"/>
<evidence type="ECO:0000256" key="3">
    <source>
        <dbReference type="ARBA" id="ARBA00023237"/>
    </source>
</evidence>
<evidence type="ECO:0000256" key="2">
    <source>
        <dbReference type="ARBA" id="ARBA00023136"/>
    </source>
</evidence>
<dbReference type="InterPro" id="IPR011990">
    <property type="entry name" value="TPR-like_helical_dom_sf"/>
</dbReference>
<evidence type="ECO:0000256" key="4">
    <source>
        <dbReference type="PROSITE-ProRule" id="PRU00339"/>
    </source>
</evidence>
<proteinExistence type="predicted"/>
<feature type="domain" description="Outer membrane lipoprotein BamD-like" evidence="5">
    <location>
        <begin position="163"/>
        <end position="324"/>
    </location>
</feature>
<dbReference type="SMART" id="SM00028">
    <property type="entry name" value="TPR"/>
    <property type="match status" value="4"/>
</dbReference>
<name>A0A290QGA1_9BACT</name>
<evidence type="ECO:0000256" key="1">
    <source>
        <dbReference type="ARBA" id="ARBA00022729"/>
    </source>
</evidence>
<keyword evidence="3" id="KW-0998">Cell outer membrane</keyword>
<reference evidence="6 7" key="1">
    <citation type="submission" date="2017-09" db="EMBL/GenBank/DDBJ databases">
        <title>Complete genome sequence of Verrucomicrobial strain HZ-65, isolated from freshwater.</title>
        <authorList>
            <person name="Choi A."/>
        </authorList>
    </citation>
    <scope>NUCLEOTIDE SEQUENCE [LARGE SCALE GENOMIC DNA]</scope>
    <source>
        <strain evidence="6 7">HZ-65</strain>
    </source>
</reference>
<dbReference type="PROSITE" id="PS50005">
    <property type="entry name" value="TPR"/>
    <property type="match status" value="1"/>
</dbReference>
<gene>
    <name evidence="6" type="ORF">CMV30_02455</name>
</gene>
<dbReference type="InterPro" id="IPR039565">
    <property type="entry name" value="BamD-like"/>
</dbReference>
<dbReference type="Proteomes" id="UP000217265">
    <property type="component" value="Chromosome"/>
</dbReference>
<evidence type="ECO:0000259" key="5">
    <source>
        <dbReference type="Pfam" id="PF13525"/>
    </source>
</evidence>
<evidence type="ECO:0000313" key="7">
    <source>
        <dbReference type="Proteomes" id="UP000217265"/>
    </source>
</evidence>
<dbReference type="InterPro" id="IPR017689">
    <property type="entry name" value="BamD"/>
</dbReference>
<dbReference type="NCBIfam" id="TIGR03302">
    <property type="entry name" value="OM_YfiO"/>
    <property type="match status" value="1"/>
</dbReference>
<dbReference type="Pfam" id="PF13525">
    <property type="entry name" value="YfiO"/>
    <property type="match status" value="1"/>
</dbReference>
<evidence type="ECO:0000313" key="6">
    <source>
        <dbReference type="EMBL" id="ATC62912.1"/>
    </source>
</evidence>
<dbReference type="KEGG" id="vbh:CMV30_02455"/>
<keyword evidence="7" id="KW-1185">Reference proteome</keyword>
<dbReference type="Gene3D" id="1.25.40.10">
    <property type="entry name" value="Tetratricopeptide repeat domain"/>
    <property type="match status" value="2"/>
</dbReference>
<feature type="repeat" description="TPR" evidence="4">
    <location>
        <begin position="93"/>
        <end position="126"/>
    </location>
</feature>
<dbReference type="SUPFAM" id="SSF48452">
    <property type="entry name" value="TPR-like"/>
    <property type="match status" value="2"/>
</dbReference>
<dbReference type="AlphaFoldDB" id="A0A290QGA1"/>
<keyword evidence="1" id="KW-0732">Signal</keyword>
<dbReference type="EMBL" id="CP023344">
    <property type="protein sequence ID" value="ATC62912.1"/>
    <property type="molecule type" value="Genomic_DNA"/>
</dbReference>
<sequence>MSLLALRRQPLGFVLLALVFAFSGRLSAELVWASDTGWKVEGGVLSGLGPTDSKNALELMNKARAAEERESTGSAIRAYNKVGKKFSNSVYAPEALYRSAKLRLTQKKYSKAFDTFQNVISRYPNTPRFNEIIGEQYRIASALLDGARGKFLWIFPGFTNREKSVEYFEVILFNAPYSDYAPLALMNIARAHQKFDNTDYAIDALDRLINNYPQSVLTPDAYLKLAQAHAGLVDGPYYDQESSRQAITYFEDFMILYPSDNNVADAEKGLSTMKNELAESKMKIGDFYFYKRDNFKAARVLYNEAITAYPDSAIAARAKVRLTEVVAAEEKAAAKNADPKKKKRFFFF</sequence>
<protein>
    <submittedName>
        <fullName evidence="6">Outer membrane protein assembly factor BamD</fullName>
    </submittedName>
</protein>
<dbReference type="RefSeq" id="WP_096054547.1">
    <property type="nucleotide sequence ID" value="NZ_CP023344.1"/>
</dbReference>
<keyword evidence="4" id="KW-0802">TPR repeat</keyword>
<dbReference type="InterPro" id="IPR019734">
    <property type="entry name" value="TPR_rpt"/>
</dbReference>
<organism evidence="6 7">
    <name type="scientific">Nibricoccus aquaticus</name>
    <dbReference type="NCBI Taxonomy" id="2576891"/>
    <lineage>
        <taxon>Bacteria</taxon>
        <taxon>Pseudomonadati</taxon>
        <taxon>Verrucomicrobiota</taxon>
        <taxon>Opitutia</taxon>
        <taxon>Opitutales</taxon>
        <taxon>Opitutaceae</taxon>
        <taxon>Nibricoccus</taxon>
    </lineage>
</organism>
<keyword evidence="2" id="KW-0472">Membrane</keyword>